<dbReference type="Proteomes" id="UP000076842">
    <property type="component" value="Unassembled WGS sequence"/>
</dbReference>
<dbReference type="STRING" id="1353952.A0A165EZV1"/>
<dbReference type="OrthoDB" id="3543113at2759"/>
<protein>
    <recommendedName>
        <fullName evidence="3">F-box domain-containing protein</fullName>
    </recommendedName>
</protein>
<dbReference type="AlphaFoldDB" id="A0A165EZV1"/>
<keyword evidence="2" id="KW-1185">Reference proteome</keyword>
<evidence type="ECO:0000313" key="1">
    <source>
        <dbReference type="EMBL" id="KZT55891.1"/>
    </source>
</evidence>
<name>A0A165EZV1_9BASI</name>
<dbReference type="EMBL" id="KV423987">
    <property type="protein sequence ID" value="KZT55891.1"/>
    <property type="molecule type" value="Genomic_DNA"/>
</dbReference>
<dbReference type="SUPFAM" id="SSF52047">
    <property type="entry name" value="RNI-like"/>
    <property type="match status" value="1"/>
</dbReference>
<gene>
    <name evidence="1" type="ORF">CALCODRAFT_498092</name>
</gene>
<dbReference type="InParanoid" id="A0A165EZV1"/>
<reference evidence="1 2" key="1">
    <citation type="journal article" date="2016" name="Mol. Biol. Evol.">
        <title>Comparative Genomics of Early-Diverging Mushroom-Forming Fungi Provides Insights into the Origins of Lignocellulose Decay Capabilities.</title>
        <authorList>
            <person name="Nagy L.G."/>
            <person name="Riley R."/>
            <person name="Tritt A."/>
            <person name="Adam C."/>
            <person name="Daum C."/>
            <person name="Floudas D."/>
            <person name="Sun H."/>
            <person name="Yadav J.S."/>
            <person name="Pangilinan J."/>
            <person name="Larsson K.H."/>
            <person name="Matsuura K."/>
            <person name="Barry K."/>
            <person name="Labutti K."/>
            <person name="Kuo R."/>
            <person name="Ohm R.A."/>
            <person name="Bhattacharya S.S."/>
            <person name="Shirouzu T."/>
            <person name="Yoshinaga Y."/>
            <person name="Martin F.M."/>
            <person name="Grigoriev I.V."/>
            <person name="Hibbett D.S."/>
        </authorList>
    </citation>
    <scope>NUCLEOTIDE SEQUENCE [LARGE SCALE GENOMIC DNA]</scope>
    <source>
        <strain evidence="1 2">HHB12733</strain>
    </source>
</reference>
<dbReference type="Gene3D" id="3.80.10.10">
    <property type="entry name" value="Ribonuclease Inhibitor"/>
    <property type="match status" value="1"/>
</dbReference>
<sequence length="413" mass="46316">MHQAVFPNLGKLSIWITESPDLTARVIPFMSSGIFRLDIKCGEAVNDRSDWDKCLVPLLDHARQTCPNLEHLSFMGTGLRLLTTLDKAFSALIDSCTHLMQFDISNIALGPLTVRALARAPRLLSLTVDNQFGDDRQFELSSPDMQGFAQLRKLALKDISIHVATQFLEKVTWMLSELTIKVYNDELPFKSVQDLSVALNECGRSLRCTTIILVDKSNDRRRRPLSLYPAILQSLCQSNHMRELFLQVESPSAVDVRDTDLEKMALAWPDLRTFCMTWTPADKHPRRSGLPVAISRGGLWDEAALTLNSLVPFVEQCPKLEKFSLTSINADVPYRHRDLLPTGLQPLALHVGRAEIEDPDSVAEFLYSILPNVKLSHNGVGHRWSRWAEVQNKLSGLQAPQKDSGLSTDPPTN</sequence>
<evidence type="ECO:0000313" key="2">
    <source>
        <dbReference type="Proteomes" id="UP000076842"/>
    </source>
</evidence>
<accession>A0A165EZV1</accession>
<proteinExistence type="predicted"/>
<evidence type="ECO:0008006" key="3">
    <source>
        <dbReference type="Google" id="ProtNLM"/>
    </source>
</evidence>
<organism evidence="1 2">
    <name type="scientific">Calocera cornea HHB12733</name>
    <dbReference type="NCBI Taxonomy" id="1353952"/>
    <lineage>
        <taxon>Eukaryota</taxon>
        <taxon>Fungi</taxon>
        <taxon>Dikarya</taxon>
        <taxon>Basidiomycota</taxon>
        <taxon>Agaricomycotina</taxon>
        <taxon>Dacrymycetes</taxon>
        <taxon>Dacrymycetales</taxon>
        <taxon>Dacrymycetaceae</taxon>
        <taxon>Calocera</taxon>
    </lineage>
</organism>
<dbReference type="InterPro" id="IPR032675">
    <property type="entry name" value="LRR_dom_sf"/>
</dbReference>